<dbReference type="Pfam" id="PF00293">
    <property type="entry name" value="NUDIX"/>
    <property type="match status" value="1"/>
</dbReference>
<organism evidence="9 10">
    <name type="scientific">Wenzhouxiangella limi</name>
    <dbReference type="NCBI Taxonomy" id="2707351"/>
    <lineage>
        <taxon>Bacteria</taxon>
        <taxon>Pseudomonadati</taxon>
        <taxon>Pseudomonadota</taxon>
        <taxon>Gammaproteobacteria</taxon>
        <taxon>Chromatiales</taxon>
        <taxon>Wenzhouxiangellaceae</taxon>
        <taxon>Wenzhouxiangella</taxon>
    </lineage>
</organism>
<evidence type="ECO:0000313" key="10">
    <source>
        <dbReference type="Proteomes" id="UP000484885"/>
    </source>
</evidence>
<evidence type="ECO:0000256" key="6">
    <source>
        <dbReference type="ARBA" id="ARBA00032162"/>
    </source>
</evidence>
<keyword evidence="5 9" id="KW-0378">Hydrolase</keyword>
<dbReference type="GO" id="GO:0016787">
    <property type="term" value="F:hydrolase activity"/>
    <property type="evidence" value="ECO:0007669"/>
    <property type="project" value="UniProtKB-KW"/>
</dbReference>
<comment type="catalytic activity">
    <reaction evidence="1">
        <text>GDP-alpha-D-mannose + H2O = alpha-D-mannose 1-phosphate + GMP + 2 H(+)</text>
        <dbReference type="Rhea" id="RHEA:27978"/>
        <dbReference type="ChEBI" id="CHEBI:15377"/>
        <dbReference type="ChEBI" id="CHEBI:15378"/>
        <dbReference type="ChEBI" id="CHEBI:57527"/>
        <dbReference type="ChEBI" id="CHEBI:58115"/>
        <dbReference type="ChEBI" id="CHEBI:58409"/>
    </reaction>
</comment>
<dbReference type="PANTHER" id="PTHR11839">
    <property type="entry name" value="UDP/ADP-SUGAR PYROPHOSPHATASE"/>
    <property type="match status" value="1"/>
</dbReference>
<feature type="domain" description="Nudix hydrolase" evidence="8">
    <location>
        <begin position="27"/>
        <end position="163"/>
    </location>
</feature>
<evidence type="ECO:0000313" key="9">
    <source>
        <dbReference type="EMBL" id="NDY95968.1"/>
    </source>
</evidence>
<dbReference type="PANTHER" id="PTHR11839:SF18">
    <property type="entry name" value="NUDIX HYDROLASE DOMAIN-CONTAINING PROTEIN"/>
    <property type="match status" value="1"/>
</dbReference>
<dbReference type="EMBL" id="JAAGSC010000041">
    <property type="protein sequence ID" value="NDY95968.1"/>
    <property type="molecule type" value="Genomic_DNA"/>
</dbReference>
<comment type="caution">
    <text evidence="9">The sequence shown here is derived from an EMBL/GenBank/DDBJ whole genome shotgun (WGS) entry which is preliminary data.</text>
</comment>
<name>A0A845UZ19_9GAMM</name>
<proteinExistence type="inferred from homology"/>
<dbReference type="AlphaFoldDB" id="A0A845UZ19"/>
<comment type="similarity">
    <text evidence="3">Belongs to the Nudix hydrolase family. NudK subfamily.</text>
</comment>
<dbReference type="PROSITE" id="PS51462">
    <property type="entry name" value="NUDIX"/>
    <property type="match status" value="1"/>
</dbReference>
<dbReference type="Proteomes" id="UP000484885">
    <property type="component" value="Unassembled WGS sequence"/>
</dbReference>
<evidence type="ECO:0000259" key="8">
    <source>
        <dbReference type="PROSITE" id="PS51462"/>
    </source>
</evidence>
<evidence type="ECO:0000256" key="2">
    <source>
        <dbReference type="ARBA" id="ARBA00001946"/>
    </source>
</evidence>
<evidence type="ECO:0000256" key="7">
    <source>
        <dbReference type="ARBA" id="ARBA00032272"/>
    </source>
</evidence>
<dbReference type="GO" id="GO:0005829">
    <property type="term" value="C:cytosol"/>
    <property type="evidence" value="ECO:0007669"/>
    <property type="project" value="TreeGrafter"/>
</dbReference>
<dbReference type="GO" id="GO:0006753">
    <property type="term" value="P:nucleoside phosphate metabolic process"/>
    <property type="evidence" value="ECO:0007669"/>
    <property type="project" value="TreeGrafter"/>
</dbReference>
<dbReference type="CDD" id="cd03424">
    <property type="entry name" value="NUDIX_ADPRase_Nudt5_UGPPase_Nudt14"/>
    <property type="match status" value="1"/>
</dbReference>
<dbReference type="SUPFAM" id="SSF55811">
    <property type="entry name" value="Nudix"/>
    <property type="match status" value="1"/>
</dbReference>
<dbReference type="Gene3D" id="3.90.79.10">
    <property type="entry name" value="Nucleoside Triphosphate Pyrophosphohydrolase"/>
    <property type="match status" value="1"/>
</dbReference>
<keyword evidence="10" id="KW-1185">Reference proteome</keyword>
<dbReference type="InterPro" id="IPR000086">
    <property type="entry name" value="NUDIX_hydrolase_dom"/>
</dbReference>
<dbReference type="GO" id="GO:0019693">
    <property type="term" value="P:ribose phosphate metabolic process"/>
    <property type="evidence" value="ECO:0007669"/>
    <property type="project" value="TreeGrafter"/>
</dbReference>
<evidence type="ECO:0000256" key="5">
    <source>
        <dbReference type="ARBA" id="ARBA00022801"/>
    </source>
</evidence>
<reference evidence="9 10" key="1">
    <citation type="submission" date="2020-02" db="EMBL/GenBank/DDBJ databases">
        <authorList>
            <person name="Zhang X.-Y."/>
        </authorList>
    </citation>
    <scope>NUCLEOTIDE SEQUENCE [LARGE SCALE GENOMIC DNA]</scope>
    <source>
        <strain evidence="9 10">C33</strain>
    </source>
</reference>
<sequence length="173" mass="19348">MTEKPDSTLYSGRYLNLRERRGWEFIERRHGVVVLIAWTPERELLLVEQYRIPIKQRTIELPAGLVGDCDEQAGEAPLAAAARELVEETGWRAGRLREIMACPTSAGLTSEQVCFVWAEDLEPVGPGGGDDSEDIIVHRIPAAAIDGWLIDRYRAGLAIDPKIFTALYWSATQ</sequence>
<protein>
    <recommendedName>
        <fullName evidence="4">GDP-mannose pyrophosphatase</fullName>
    </recommendedName>
    <alternativeName>
        <fullName evidence="6">GDP-mannose hydrolase</fullName>
    </alternativeName>
    <alternativeName>
        <fullName evidence="7">GDPMK</fullName>
    </alternativeName>
</protein>
<evidence type="ECO:0000256" key="4">
    <source>
        <dbReference type="ARBA" id="ARBA00016377"/>
    </source>
</evidence>
<gene>
    <name evidence="9" type="ORF">G3I74_09520</name>
</gene>
<evidence type="ECO:0000256" key="1">
    <source>
        <dbReference type="ARBA" id="ARBA00000847"/>
    </source>
</evidence>
<dbReference type="InterPro" id="IPR015797">
    <property type="entry name" value="NUDIX_hydrolase-like_dom_sf"/>
</dbReference>
<evidence type="ECO:0000256" key="3">
    <source>
        <dbReference type="ARBA" id="ARBA00007275"/>
    </source>
</evidence>
<dbReference type="RefSeq" id="WP_164211359.1">
    <property type="nucleotide sequence ID" value="NZ_JAAGSC010000041.1"/>
</dbReference>
<accession>A0A845UZ19</accession>
<comment type="cofactor">
    <cofactor evidence="2">
        <name>Mg(2+)</name>
        <dbReference type="ChEBI" id="CHEBI:18420"/>
    </cofactor>
</comment>